<sequence>MEHNHTPHVNKSEFDFFKTTNVLACNDNASVVSVMHLKCTVMYIFTEDTW</sequence>
<name>A0A143WSS9_9ENTR</name>
<protein>
    <submittedName>
        <fullName evidence="1">Uncharacterized protein</fullName>
    </submittedName>
</protein>
<dbReference type="EMBL" id="LN999833">
    <property type="protein sequence ID" value="CUX96778.1"/>
    <property type="molecule type" value="Genomic_DNA"/>
</dbReference>
<keyword evidence="2" id="KW-1185">Reference proteome</keyword>
<dbReference type="AlphaFoldDB" id="A0A143WSS9"/>
<gene>
    <name evidence="1" type="ORF">MHIR_DE00527</name>
</gene>
<proteinExistence type="predicted"/>
<evidence type="ECO:0000313" key="1">
    <source>
        <dbReference type="EMBL" id="CUX96778.1"/>
    </source>
</evidence>
<accession>A0A143WSS9</accession>
<evidence type="ECO:0000313" key="2">
    <source>
        <dbReference type="Proteomes" id="UP000095322"/>
    </source>
</evidence>
<dbReference type="Proteomes" id="UP000095322">
    <property type="component" value="Chromosome I"/>
</dbReference>
<reference evidence="2" key="1">
    <citation type="submission" date="2016-01" db="EMBL/GenBank/DDBJ databases">
        <authorList>
            <person name="Husnik F."/>
        </authorList>
    </citation>
    <scope>NUCLEOTIDE SEQUENCE [LARGE SCALE GENOMIC DNA]</scope>
</reference>
<dbReference type="KEGG" id="den:MHIR_DE00527"/>
<organism evidence="1 2">
    <name type="scientific">Candidatus Doolittlea endobia</name>
    <dbReference type="NCBI Taxonomy" id="1778262"/>
    <lineage>
        <taxon>Bacteria</taxon>
        <taxon>Pseudomonadati</taxon>
        <taxon>Pseudomonadota</taxon>
        <taxon>Gammaproteobacteria</taxon>
        <taxon>Enterobacterales</taxon>
        <taxon>Enterobacteriaceae</taxon>
        <taxon>Candidatus Doolittlea</taxon>
    </lineage>
</organism>